<dbReference type="CDD" id="cd00268">
    <property type="entry name" value="DEADc"/>
    <property type="match status" value="1"/>
</dbReference>
<dbReference type="InterPro" id="IPR014001">
    <property type="entry name" value="Helicase_ATP-bd"/>
</dbReference>
<dbReference type="Proteomes" id="UP001214250">
    <property type="component" value="Chromosome 1"/>
</dbReference>
<dbReference type="Pfam" id="PF00271">
    <property type="entry name" value="Helicase_C"/>
    <property type="match status" value="1"/>
</dbReference>
<dbReference type="GO" id="GO:0004386">
    <property type="term" value="F:helicase activity"/>
    <property type="evidence" value="ECO:0007669"/>
    <property type="project" value="UniProtKB-KW"/>
</dbReference>
<evidence type="ECO:0000256" key="7">
    <source>
        <dbReference type="RuleBase" id="RU000492"/>
    </source>
</evidence>
<reference evidence="11 12" key="1">
    <citation type="submission" date="2023-02" db="EMBL/GenBank/DDBJ databases">
        <title>Genome sequence of Lentisphaera profundi SAORIC-696.</title>
        <authorList>
            <person name="Kim e."/>
            <person name="Cho J.-C."/>
            <person name="Choi A."/>
            <person name="Kang I."/>
        </authorList>
    </citation>
    <scope>NUCLEOTIDE SEQUENCE [LARGE SCALE GENOMIC DNA]</scope>
    <source>
        <strain evidence="11 12">SAORIC-696</strain>
    </source>
</reference>
<sequence length="485" mass="54129">MNKNVQFQDLGLKKSILNAINTAGYKKPTPIQNKSLGHILQGQDALVRAKTGTGKTAAFAIPSLQHLRPDVKQPQVLVLTPSRELSKQISSEFIKLGKGLENFRVAEVTGGIQLPALKSNLRGAQVISATPGRLIDIKRKDLFNSTAIKMLVIDEADRLFDMGFREAVTGILKDLPPGVQTVLCSATFTDDIKTFAKTLLRKPVVIEDNSSIGDQEKLEEWAVSVYPENHIALTEKLLKKYKNDQVIIFCNHKNRVDDVAEKLDDLGIEVHPLHSGMDKKVRNKAMDYFRNKEVRVLVATDVASRGIDIPGLPLVINYDLPYEYPDYVHRAGRTARAGNSGLVISYYNGRKESTIKSFEDRTGREMIRVSFNQVMDEKQISKRSLPSSTKATEEKVRKKANLRDSSRIIVYGGNKNGLNPGLMKKLLAKNCGLNDTDIAYIEVNAKHTLIGVLREKSSVVINTLQKTKISGQIMKVELQKTQKRR</sequence>
<proteinExistence type="inferred from homology"/>
<dbReference type="PANTHER" id="PTHR47959">
    <property type="entry name" value="ATP-DEPENDENT RNA HELICASE RHLE-RELATED"/>
    <property type="match status" value="1"/>
</dbReference>
<evidence type="ECO:0000256" key="1">
    <source>
        <dbReference type="ARBA" id="ARBA00022741"/>
    </source>
</evidence>
<dbReference type="InterPro" id="IPR014014">
    <property type="entry name" value="RNA_helicase_DEAD_Q_motif"/>
</dbReference>
<keyword evidence="1 7" id="KW-0547">Nucleotide-binding</keyword>
<dbReference type="PROSITE" id="PS51195">
    <property type="entry name" value="Q_MOTIF"/>
    <property type="match status" value="1"/>
</dbReference>
<feature type="domain" description="Helicase C-terminal" evidence="9">
    <location>
        <begin position="233"/>
        <end position="393"/>
    </location>
</feature>
<dbReference type="PROSITE" id="PS51194">
    <property type="entry name" value="HELICASE_CTER"/>
    <property type="match status" value="1"/>
</dbReference>
<evidence type="ECO:0000256" key="6">
    <source>
        <dbReference type="PROSITE-ProRule" id="PRU00552"/>
    </source>
</evidence>
<keyword evidence="3 7" id="KW-0347">Helicase</keyword>
<dbReference type="SUPFAM" id="SSF52540">
    <property type="entry name" value="P-loop containing nucleoside triphosphate hydrolases"/>
    <property type="match status" value="1"/>
</dbReference>
<dbReference type="Gene3D" id="3.30.70.330">
    <property type="match status" value="1"/>
</dbReference>
<dbReference type="InterPro" id="IPR005580">
    <property type="entry name" value="DbpA/CsdA_RNA-bd_dom"/>
</dbReference>
<evidence type="ECO:0000313" key="11">
    <source>
        <dbReference type="EMBL" id="WDE96814.1"/>
    </source>
</evidence>
<dbReference type="InterPro" id="IPR027417">
    <property type="entry name" value="P-loop_NTPase"/>
</dbReference>
<evidence type="ECO:0000313" key="12">
    <source>
        <dbReference type="Proteomes" id="UP001214250"/>
    </source>
</evidence>
<dbReference type="EMBL" id="CP117811">
    <property type="protein sequence ID" value="WDE96814.1"/>
    <property type="molecule type" value="Genomic_DNA"/>
</dbReference>
<keyword evidence="12" id="KW-1185">Reference proteome</keyword>
<dbReference type="SMART" id="SM00490">
    <property type="entry name" value="HELICc"/>
    <property type="match status" value="1"/>
</dbReference>
<dbReference type="Gene3D" id="3.40.50.300">
    <property type="entry name" value="P-loop containing nucleotide triphosphate hydrolases"/>
    <property type="match status" value="2"/>
</dbReference>
<dbReference type="InterPro" id="IPR011545">
    <property type="entry name" value="DEAD/DEAH_box_helicase_dom"/>
</dbReference>
<gene>
    <name evidence="11" type="ORF">PQO03_02415</name>
</gene>
<dbReference type="SMART" id="SM00487">
    <property type="entry name" value="DEXDc"/>
    <property type="match status" value="1"/>
</dbReference>
<dbReference type="PROSITE" id="PS51192">
    <property type="entry name" value="HELICASE_ATP_BIND_1"/>
    <property type="match status" value="1"/>
</dbReference>
<evidence type="ECO:0000259" key="10">
    <source>
        <dbReference type="PROSITE" id="PS51195"/>
    </source>
</evidence>
<evidence type="ECO:0000259" key="8">
    <source>
        <dbReference type="PROSITE" id="PS51192"/>
    </source>
</evidence>
<comment type="similarity">
    <text evidence="5 7">Belongs to the DEAD box helicase family.</text>
</comment>
<dbReference type="InterPro" id="IPR000629">
    <property type="entry name" value="RNA-helicase_DEAD-box_CS"/>
</dbReference>
<dbReference type="Pfam" id="PF00270">
    <property type="entry name" value="DEAD"/>
    <property type="match status" value="1"/>
</dbReference>
<evidence type="ECO:0000256" key="2">
    <source>
        <dbReference type="ARBA" id="ARBA00022801"/>
    </source>
</evidence>
<name>A0ABY7VSU2_9BACT</name>
<dbReference type="InterPro" id="IPR044742">
    <property type="entry name" value="DEAD/DEAH_RhlB"/>
</dbReference>
<evidence type="ECO:0000256" key="4">
    <source>
        <dbReference type="ARBA" id="ARBA00022840"/>
    </source>
</evidence>
<feature type="short sequence motif" description="Q motif" evidence="6">
    <location>
        <begin position="5"/>
        <end position="33"/>
    </location>
</feature>
<dbReference type="InterPro" id="IPR001650">
    <property type="entry name" value="Helicase_C-like"/>
</dbReference>
<dbReference type="InterPro" id="IPR050079">
    <property type="entry name" value="DEAD_box_RNA_helicase"/>
</dbReference>
<dbReference type="PANTHER" id="PTHR47959:SF1">
    <property type="entry name" value="ATP-DEPENDENT RNA HELICASE DBPA"/>
    <property type="match status" value="1"/>
</dbReference>
<dbReference type="CDD" id="cd18787">
    <property type="entry name" value="SF2_C_DEAD"/>
    <property type="match status" value="1"/>
</dbReference>
<dbReference type="RefSeq" id="WP_274150879.1">
    <property type="nucleotide sequence ID" value="NZ_CP117811.1"/>
</dbReference>
<dbReference type="PROSITE" id="PS00039">
    <property type="entry name" value="DEAD_ATP_HELICASE"/>
    <property type="match status" value="1"/>
</dbReference>
<evidence type="ECO:0000259" key="9">
    <source>
        <dbReference type="PROSITE" id="PS51194"/>
    </source>
</evidence>
<accession>A0ABY7VSU2</accession>
<protein>
    <submittedName>
        <fullName evidence="11">DEAD/DEAH box helicase</fullName>
    </submittedName>
</protein>
<feature type="domain" description="Helicase ATP-binding" evidence="8">
    <location>
        <begin position="36"/>
        <end position="206"/>
    </location>
</feature>
<evidence type="ECO:0000256" key="5">
    <source>
        <dbReference type="ARBA" id="ARBA00038437"/>
    </source>
</evidence>
<dbReference type="Pfam" id="PF03880">
    <property type="entry name" value="DbpA"/>
    <property type="match status" value="1"/>
</dbReference>
<organism evidence="11 12">
    <name type="scientific">Lentisphaera profundi</name>
    <dbReference type="NCBI Taxonomy" id="1658616"/>
    <lineage>
        <taxon>Bacteria</taxon>
        <taxon>Pseudomonadati</taxon>
        <taxon>Lentisphaerota</taxon>
        <taxon>Lentisphaeria</taxon>
        <taxon>Lentisphaerales</taxon>
        <taxon>Lentisphaeraceae</taxon>
        <taxon>Lentisphaera</taxon>
    </lineage>
</organism>
<keyword evidence="2 7" id="KW-0378">Hydrolase</keyword>
<evidence type="ECO:0000256" key="3">
    <source>
        <dbReference type="ARBA" id="ARBA00022806"/>
    </source>
</evidence>
<keyword evidence="4 7" id="KW-0067">ATP-binding</keyword>
<dbReference type="InterPro" id="IPR012677">
    <property type="entry name" value="Nucleotide-bd_a/b_plait_sf"/>
</dbReference>
<feature type="domain" description="DEAD-box RNA helicase Q" evidence="10">
    <location>
        <begin position="5"/>
        <end position="33"/>
    </location>
</feature>